<dbReference type="Proteomes" id="UP001283361">
    <property type="component" value="Unassembled WGS sequence"/>
</dbReference>
<dbReference type="AlphaFoldDB" id="A0AAE1CWL5"/>
<sequence length="102" mass="10940">MSILIYLVPLLLVLGIRSSFGRSGAEGCKNRVDVLLYGDAECLSHDKVGEEVVASDDSLNPSVVFRLCDESVFPNGDIVLCYRDGALFALVSGMELLVSGDN</sequence>
<proteinExistence type="predicted"/>
<keyword evidence="3" id="KW-1185">Reference proteome</keyword>
<name>A0AAE1CWL5_9GAST</name>
<evidence type="ECO:0000313" key="2">
    <source>
        <dbReference type="EMBL" id="KAK3741234.1"/>
    </source>
</evidence>
<dbReference type="EMBL" id="JAWDGP010006433">
    <property type="protein sequence ID" value="KAK3741234.1"/>
    <property type="molecule type" value="Genomic_DNA"/>
</dbReference>
<feature type="signal peptide" evidence="1">
    <location>
        <begin position="1"/>
        <end position="18"/>
    </location>
</feature>
<gene>
    <name evidence="2" type="ORF">RRG08_015593</name>
</gene>
<feature type="chain" id="PRO_5041972367" evidence="1">
    <location>
        <begin position="19"/>
        <end position="102"/>
    </location>
</feature>
<comment type="caution">
    <text evidence="2">The sequence shown here is derived from an EMBL/GenBank/DDBJ whole genome shotgun (WGS) entry which is preliminary data.</text>
</comment>
<protein>
    <submittedName>
        <fullName evidence="2">Uncharacterized protein</fullName>
    </submittedName>
</protein>
<organism evidence="2 3">
    <name type="scientific">Elysia crispata</name>
    <name type="common">lettuce slug</name>
    <dbReference type="NCBI Taxonomy" id="231223"/>
    <lineage>
        <taxon>Eukaryota</taxon>
        <taxon>Metazoa</taxon>
        <taxon>Spiralia</taxon>
        <taxon>Lophotrochozoa</taxon>
        <taxon>Mollusca</taxon>
        <taxon>Gastropoda</taxon>
        <taxon>Heterobranchia</taxon>
        <taxon>Euthyneura</taxon>
        <taxon>Panpulmonata</taxon>
        <taxon>Sacoglossa</taxon>
        <taxon>Placobranchoidea</taxon>
        <taxon>Plakobranchidae</taxon>
        <taxon>Elysia</taxon>
    </lineage>
</organism>
<reference evidence="2" key="1">
    <citation type="journal article" date="2023" name="G3 (Bethesda)">
        <title>A reference genome for the long-term kleptoplast-retaining sea slug Elysia crispata morphotype clarki.</title>
        <authorList>
            <person name="Eastman K.E."/>
            <person name="Pendleton A.L."/>
            <person name="Shaikh M.A."/>
            <person name="Suttiyut T."/>
            <person name="Ogas R."/>
            <person name="Tomko P."/>
            <person name="Gavelis G."/>
            <person name="Widhalm J.R."/>
            <person name="Wisecaver J.H."/>
        </authorList>
    </citation>
    <scope>NUCLEOTIDE SEQUENCE</scope>
    <source>
        <strain evidence="2">ECLA1</strain>
    </source>
</reference>
<evidence type="ECO:0000313" key="3">
    <source>
        <dbReference type="Proteomes" id="UP001283361"/>
    </source>
</evidence>
<keyword evidence="1" id="KW-0732">Signal</keyword>
<evidence type="ECO:0000256" key="1">
    <source>
        <dbReference type="SAM" id="SignalP"/>
    </source>
</evidence>
<accession>A0AAE1CWL5</accession>